<evidence type="ECO:0008006" key="5">
    <source>
        <dbReference type="Google" id="ProtNLM"/>
    </source>
</evidence>
<comment type="caution">
    <text evidence="3">The sequence shown here is derived from an EMBL/GenBank/DDBJ whole genome shotgun (WGS) entry which is preliminary data.</text>
</comment>
<gene>
    <name evidence="3" type="ORF">PECAL_2P22610</name>
</gene>
<evidence type="ECO:0000313" key="4">
    <source>
        <dbReference type="Proteomes" id="UP000789595"/>
    </source>
</evidence>
<feature type="signal peptide" evidence="2">
    <location>
        <begin position="1"/>
        <end position="16"/>
    </location>
</feature>
<evidence type="ECO:0000313" key="3">
    <source>
        <dbReference type="EMBL" id="CAH0369151.1"/>
    </source>
</evidence>
<name>A0A8J2SK80_9STRA</name>
<organism evidence="3 4">
    <name type="scientific">Pelagomonas calceolata</name>
    <dbReference type="NCBI Taxonomy" id="35677"/>
    <lineage>
        <taxon>Eukaryota</taxon>
        <taxon>Sar</taxon>
        <taxon>Stramenopiles</taxon>
        <taxon>Ochrophyta</taxon>
        <taxon>Pelagophyceae</taxon>
        <taxon>Pelagomonadales</taxon>
        <taxon>Pelagomonadaceae</taxon>
        <taxon>Pelagomonas</taxon>
    </lineage>
</organism>
<keyword evidence="4" id="KW-1185">Reference proteome</keyword>
<evidence type="ECO:0000256" key="2">
    <source>
        <dbReference type="SAM" id="SignalP"/>
    </source>
</evidence>
<sequence length="219" mass="23954">MHTVLLLLSAAATINAWTAPTKAVHKLRVPPRRDEDRCFYGEVGVDGSVVADVAQPRADTLPPKPPSPELSPLDVVGEQFRALEREDVSHAYKFVHESIKEQYSLDVDRYEQIFKGAAYDGLLGCASWKVTALSPSPIDDDRTVASMTVLPKPVPGCVRVAGVAGQQGITWPTFYKWELRKQKDGCWMIENMTPEPPPIDTVATDATPLLESESATAAP</sequence>
<keyword evidence="2" id="KW-0732">Signal</keyword>
<dbReference type="AlphaFoldDB" id="A0A8J2SK80"/>
<feature type="region of interest" description="Disordered" evidence="1">
    <location>
        <begin position="193"/>
        <end position="219"/>
    </location>
</feature>
<reference evidence="3" key="1">
    <citation type="submission" date="2021-11" db="EMBL/GenBank/DDBJ databases">
        <authorList>
            <consortium name="Genoscope - CEA"/>
            <person name="William W."/>
        </authorList>
    </citation>
    <scope>NUCLEOTIDE SEQUENCE</scope>
</reference>
<proteinExistence type="predicted"/>
<feature type="chain" id="PRO_5035321690" description="Tim44-like domain-containing protein" evidence="2">
    <location>
        <begin position="17"/>
        <end position="219"/>
    </location>
</feature>
<dbReference type="EMBL" id="CAKKNE010000002">
    <property type="protein sequence ID" value="CAH0369151.1"/>
    <property type="molecule type" value="Genomic_DNA"/>
</dbReference>
<evidence type="ECO:0000256" key="1">
    <source>
        <dbReference type="SAM" id="MobiDB-lite"/>
    </source>
</evidence>
<accession>A0A8J2SK80</accession>
<dbReference type="Proteomes" id="UP000789595">
    <property type="component" value="Unassembled WGS sequence"/>
</dbReference>
<protein>
    <recommendedName>
        <fullName evidence="5">Tim44-like domain-containing protein</fullName>
    </recommendedName>
</protein>